<sequence>MKTVLFFTLPPASGLPLSSQEELSGSAGGSKVRTKRCSCTNQMDTECHYFCHLDIVWVNTPSKTTIYGLGSPLSRRRRRSTERCTCVHPADHTCSRFCLYSSENPAFTVMNPLEPDRMKVEVAQSHVLSIPERSDMADPDVYLHTDQSQTLPFIK</sequence>
<reference evidence="7" key="3">
    <citation type="submission" date="2025-09" db="UniProtKB">
        <authorList>
            <consortium name="Ensembl"/>
        </authorList>
    </citation>
    <scope>IDENTIFICATION</scope>
</reference>
<dbReference type="Ensembl" id="ENSDCDT00010005914.1">
    <property type="protein sequence ID" value="ENSDCDP00010005714.1"/>
    <property type="gene ID" value="ENSDCDG00010002504.1"/>
</dbReference>
<reference evidence="7 8" key="1">
    <citation type="submission" date="2020-06" db="EMBL/GenBank/DDBJ databases">
        <authorList>
            <consortium name="Wellcome Sanger Institute Data Sharing"/>
        </authorList>
    </citation>
    <scope>NUCLEOTIDE SEQUENCE [LARGE SCALE GENOMIC DNA]</scope>
</reference>
<dbReference type="GO" id="GO:0003100">
    <property type="term" value="P:regulation of systemic arterial blood pressure by endothelin"/>
    <property type="evidence" value="ECO:0007669"/>
    <property type="project" value="TreeGrafter"/>
</dbReference>
<dbReference type="GO" id="GO:0005179">
    <property type="term" value="F:hormone activity"/>
    <property type="evidence" value="ECO:0007669"/>
    <property type="project" value="TreeGrafter"/>
</dbReference>
<evidence type="ECO:0000259" key="6">
    <source>
        <dbReference type="SMART" id="SM00272"/>
    </source>
</evidence>
<comment type="similarity">
    <text evidence="2">Belongs to the endothelin/sarafotoxin family.</text>
</comment>
<evidence type="ECO:0000256" key="1">
    <source>
        <dbReference type="ARBA" id="ARBA00004613"/>
    </source>
</evidence>
<dbReference type="InterPro" id="IPR020475">
    <property type="entry name" value="Endothelin"/>
</dbReference>
<evidence type="ECO:0000256" key="3">
    <source>
        <dbReference type="ARBA" id="ARBA00022525"/>
    </source>
</evidence>
<keyword evidence="4" id="KW-0838">Vasoactive</keyword>
<dbReference type="PANTHER" id="PTHR13874:SF9">
    <property type="entry name" value="ENDOTHELIN-2"/>
    <property type="match status" value="1"/>
</dbReference>
<dbReference type="GO" id="GO:0005615">
    <property type="term" value="C:extracellular space"/>
    <property type="evidence" value="ECO:0007669"/>
    <property type="project" value="TreeGrafter"/>
</dbReference>
<dbReference type="InterPro" id="IPR001928">
    <property type="entry name" value="Endothln-like_toxin"/>
</dbReference>
<feature type="domain" description="Endothelin-like toxin" evidence="6">
    <location>
        <begin position="36"/>
        <end position="57"/>
    </location>
</feature>
<dbReference type="GO" id="GO:0019229">
    <property type="term" value="P:regulation of vasoconstriction"/>
    <property type="evidence" value="ECO:0007669"/>
    <property type="project" value="InterPro"/>
</dbReference>
<dbReference type="GO" id="GO:0006874">
    <property type="term" value="P:intracellular calcium ion homeostasis"/>
    <property type="evidence" value="ECO:0007669"/>
    <property type="project" value="TreeGrafter"/>
</dbReference>
<keyword evidence="8" id="KW-1185">Reference proteome</keyword>
<dbReference type="InterPro" id="IPR019764">
    <property type="entry name" value="Endothelin_toxin_CS"/>
</dbReference>
<organism evidence="7 8">
    <name type="scientific">Denticeps clupeoides</name>
    <name type="common">denticle herring</name>
    <dbReference type="NCBI Taxonomy" id="299321"/>
    <lineage>
        <taxon>Eukaryota</taxon>
        <taxon>Metazoa</taxon>
        <taxon>Chordata</taxon>
        <taxon>Craniata</taxon>
        <taxon>Vertebrata</taxon>
        <taxon>Euteleostomi</taxon>
        <taxon>Actinopterygii</taxon>
        <taxon>Neopterygii</taxon>
        <taxon>Teleostei</taxon>
        <taxon>Clupei</taxon>
        <taxon>Clupeiformes</taxon>
        <taxon>Denticipitoidei</taxon>
        <taxon>Denticipitidae</taxon>
        <taxon>Denticeps</taxon>
    </lineage>
</organism>
<protein>
    <recommendedName>
        <fullName evidence="6">Endothelin-like toxin domain-containing protein</fullName>
    </recommendedName>
</protein>
<evidence type="ECO:0000313" key="7">
    <source>
        <dbReference type="Ensembl" id="ENSDCDP00010005714.1"/>
    </source>
</evidence>
<evidence type="ECO:0000256" key="2">
    <source>
        <dbReference type="ARBA" id="ARBA00010959"/>
    </source>
</evidence>
<evidence type="ECO:0000256" key="5">
    <source>
        <dbReference type="ARBA" id="ARBA00023322"/>
    </source>
</evidence>
<dbReference type="PANTHER" id="PTHR13874">
    <property type="entry name" value="ENDOTHELIN"/>
    <property type="match status" value="1"/>
</dbReference>
<reference evidence="7" key="2">
    <citation type="submission" date="2025-08" db="UniProtKB">
        <authorList>
            <consortium name="Ensembl"/>
        </authorList>
    </citation>
    <scope>IDENTIFICATION</scope>
</reference>
<accession>A0AAY4AA44</accession>
<keyword evidence="5" id="KW-0839">Vasoconstrictor</keyword>
<dbReference type="SMART" id="SM00272">
    <property type="entry name" value="END"/>
    <property type="match status" value="2"/>
</dbReference>
<comment type="subcellular location">
    <subcellularLocation>
        <location evidence="1">Secreted</location>
    </subcellularLocation>
</comment>
<dbReference type="Proteomes" id="UP000694580">
    <property type="component" value="Chromosome 5"/>
</dbReference>
<dbReference type="GeneTree" id="ENSGT00950000183053"/>
<dbReference type="PRINTS" id="PR00365">
    <property type="entry name" value="ENDOTHELIN"/>
</dbReference>
<evidence type="ECO:0000313" key="8">
    <source>
        <dbReference type="Proteomes" id="UP000694580"/>
    </source>
</evidence>
<proteinExistence type="inferred from homology"/>
<dbReference type="Pfam" id="PF00322">
    <property type="entry name" value="Endothelin"/>
    <property type="match status" value="1"/>
</dbReference>
<dbReference type="GO" id="GO:0031708">
    <property type="term" value="F:endothelin B receptor binding"/>
    <property type="evidence" value="ECO:0007669"/>
    <property type="project" value="TreeGrafter"/>
</dbReference>
<keyword evidence="3" id="KW-0964">Secreted</keyword>
<evidence type="ECO:0000256" key="4">
    <source>
        <dbReference type="ARBA" id="ARBA00022858"/>
    </source>
</evidence>
<feature type="domain" description="Endothelin-like toxin" evidence="6">
    <location>
        <begin position="83"/>
        <end position="104"/>
    </location>
</feature>
<dbReference type="GO" id="GO:0014826">
    <property type="term" value="P:vein smooth muscle contraction"/>
    <property type="evidence" value="ECO:0007669"/>
    <property type="project" value="TreeGrafter"/>
</dbReference>
<dbReference type="PROSITE" id="PS00270">
    <property type="entry name" value="ENDOTHELIN"/>
    <property type="match status" value="2"/>
</dbReference>
<dbReference type="AlphaFoldDB" id="A0AAY4AA44"/>
<name>A0AAY4AA44_9TELE</name>